<reference evidence="3" key="1">
    <citation type="journal article" date="2023" name="Mol. Phylogenet. Evol.">
        <title>Genome-scale phylogeny and comparative genomics of the fungal order Sordariales.</title>
        <authorList>
            <person name="Hensen N."/>
            <person name="Bonometti L."/>
            <person name="Westerberg I."/>
            <person name="Brannstrom I.O."/>
            <person name="Guillou S."/>
            <person name="Cros-Aarteil S."/>
            <person name="Calhoun S."/>
            <person name="Haridas S."/>
            <person name="Kuo A."/>
            <person name="Mondo S."/>
            <person name="Pangilinan J."/>
            <person name="Riley R."/>
            <person name="LaButti K."/>
            <person name="Andreopoulos B."/>
            <person name="Lipzen A."/>
            <person name="Chen C."/>
            <person name="Yan M."/>
            <person name="Daum C."/>
            <person name="Ng V."/>
            <person name="Clum A."/>
            <person name="Steindorff A."/>
            <person name="Ohm R.A."/>
            <person name="Martin F."/>
            <person name="Silar P."/>
            <person name="Natvig D.O."/>
            <person name="Lalanne C."/>
            <person name="Gautier V."/>
            <person name="Ament-Velasquez S.L."/>
            <person name="Kruys A."/>
            <person name="Hutchinson M.I."/>
            <person name="Powell A.J."/>
            <person name="Barry K."/>
            <person name="Miller A.N."/>
            <person name="Grigoriev I.V."/>
            <person name="Debuchy R."/>
            <person name="Gladieux P."/>
            <person name="Hiltunen Thoren M."/>
            <person name="Johannesson H."/>
        </authorList>
    </citation>
    <scope>NUCLEOTIDE SEQUENCE [LARGE SCALE GENOMIC DNA]</scope>
    <source>
        <strain evidence="3">CBS 340.73</strain>
    </source>
</reference>
<protein>
    <submittedName>
        <fullName evidence="2">Uncharacterized protein</fullName>
    </submittedName>
</protein>
<feature type="region of interest" description="Disordered" evidence="1">
    <location>
        <begin position="124"/>
        <end position="145"/>
    </location>
</feature>
<dbReference type="Proteomes" id="UP001303473">
    <property type="component" value="Unassembled WGS sequence"/>
</dbReference>
<evidence type="ECO:0000313" key="3">
    <source>
        <dbReference type="Proteomes" id="UP001303473"/>
    </source>
</evidence>
<sequence>MSQDFRGKQIVPSHRANIGMNGQTVDFADSFPTLLSRFIVITHTSSPPTFFSRLFSPSPFSHNLPPPGLSSDQGVLRQFTSLLPYPPRPLLAIRLLGRSACLASQTSPPRKLCQYRRDSQAVAHGLGDSAPVPTLPSPSPRSDPYTTRLRFLHDGRTCSVDHGSGSSKLTEIIEYPDSANQQATLPREEQNVAVQPSPLMAAWADAYAQGSSSFPTAPCQQTIATTTANTLPQVNGTAAEATVNRTEQLTAQPELGYTPWGCTFQLRPDTLAPMSMDIVHKIDTCRCSGLGKAIITDYLIRWVDYRIGGLKEHPLRTVALARATCDRLNIDGLDDLLNKINALYGL</sequence>
<proteinExistence type="predicted"/>
<evidence type="ECO:0000313" key="2">
    <source>
        <dbReference type="EMBL" id="KAK3943081.1"/>
    </source>
</evidence>
<evidence type="ECO:0000256" key="1">
    <source>
        <dbReference type="SAM" id="MobiDB-lite"/>
    </source>
</evidence>
<gene>
    <name evidence="2" type="ORF">QBC46DRAFT_422206</name>
</gene>
<organism evidence="2 3">
    <name type="scientific">Diplogelasinospora grovesii</name>
    <dbReference type="NCBI Taxonomy" id="303347"/>
    <lineage>
        <taxon>Eukaryota</taxon>
        <taxon>Fungi</taxon>
        <taxon>Dikarya</taxon>
        <taxon>Ascomycota</taxon>
        <taxon>Pezizomycotina</taxon>
        <taxon>Sordariomycetes</taxon>
        <taxon>Sordariomycetidae</taxon>
        <taxon>Sordariales</taxon>
        <taxon>Diplogelasinosporaceae</taxon>
        <taxon>Diplogelasinospora</taxon>
    </lineage>
</organism>
<name>A0AAN6NC68_9PEZI</name>
<dbReference type="EMBL" id="MU853768">
    <property type="protein sequence ID" value="KAK3943081.1"/>
    <property type="molecule type" value="Genomic_DNA"/>
</dbReference>
<keyword evidence="3" id="KW-1185">Reference proteome</keyword>
<accession>A0AAN6NC68</accession>
<dbReference type="AlphaFoldDB" id="A0AAN6NC68"/>
<comment type="caution">
    <text evidence="2">The sequence shown here is derived from an EMBL/GenBank/DDBJ whole genome shotgun (WGS) entry which is preliminary data.</text>
</comment>